<evidence type="ECO:0000313" key="3">
    <source>
        <dbReference type="Proteomes" id="UP000678499"/>
    </source>
</evidence>
<name>A0A7R9GJW4_9CRUS</name>
<dbReference type="EMBL" id="OA888557">
    <property type="protein sequence ID" value="CAD7283948.1"/>
    <property type="molecule type" value="Genomic_DNA"/>
</dbReference>
<feature type="compositionally biased region" description="Polar residues" evidence="1">
    <location>
        <begin position="32"/>
        <end position="44"/>
    </location>
</feature>
<dbReference type="EMBL" id="CAJPEX010006520">
    <property type="protein sequence ID" value="CAG0924100.1"/>
    <property type="molecule type" value="Genomic_DNA"/>
</dbReference>
<keyword evidence="3" id="KW-1185">Reference proteome</keyword>
<dbReference type="AlphaFoldDB" id="A0A7R9GJW4"/>
<evidence type="ECO:0000256" key="1">
    <source>
        <dbReference type="SAM" id="MobiDB-lite"/>
    </source>
</evidence>
<evidence type="ECO:0000313" key="2">
    <source>
        <dbReference type="EMBL" id="CAD7283948.1"/>
    </source>
</evidence>
<dbReference type="Proteomes" id="UP000678499">
    <property type="component" value="Unassembled WGS sequence"/>
</dbReference>
<sequence>MWPKQVDLCQGTECKKFFQRKSSTTHYSHEYLNSTTWTPSSPAVTPTAIPHEERPKTKLAATSKNEKDNKRKETSSTSIGKSVKMKAVPREPEDYFAYVDDEDASSAGSSVTIEDFDENVDDIIPDFMNPDFHALTKRNLSQLQSMVMNAALHKNSAIKSYMKEMDAYSKEGQDGGLIVLFDKHALENAVKNPGVDLQDGGQLLMELINVVKYMIIVMVK</sequence>
<feature type="compositionally biased region" description="Basic and acidic residues" evidence="1">
    <location>
        <begin position="64"/>
        <end position="74"/>
    </location>
</feature>
<accession>A0A7R9GJW4</accession>
<organism evidence="2">
    <name type="scientific">Notodromas monacha</name>
    <dbReference type="NCBI Taxonomy" id="399045"/>
    <lineage>
        <taxon>Eukaryota</taxon>
        <taxon>Metazoa</taxon>
        <taxon>Ecdysozoa</taxon>
        <taxon>Arthropoda</taxon>
        <taxon>Crustacea</taxon>
        <taxon>Oligostraca</taxon>
        <taxon>Ostracoda</taxon>
        <taxon>Podocopa</taxon>
        <taxon>Podocopida</taxon>
        <taxon>Cypridocopina</taxon>
        <taxon>Cypridoidea</taxon>
        <taxon>Cyprididae</taxon>
        <taxon>Notodromas</taxon>
    </lineage>
</organism>
<reference evidence="2" key="1">
    <citation type="submission" date="2020-11" db="EMBL/GenBank/DDBJ databases">
        <authorList>
            <person name="Tran Van P."/>
        </authorList>
    </citation>
    <scope>NUCLEOTIDE SEQUENCE</scope>
</reference>
<gene>
    <name evidence="2" type="ORF">NMOB1V02_LOCUS11556</name>
</gene>
<proteinExistence type="predicted"/>
<protein>
    <submittedName>
        <fullName evidence="2">Uncharacterized protein</fullName>
    </submittedName>
</protein>
<feature type="region of interest" description="Disordered" evidence="1">
    <location>
        <begin position="32"/>
        <end position="84"/>
    </location>
</feature>